<evidence type="ECO:0000256" key="1">
    <source>
        <dbReference type="SAM" id="MobiDB-lite"/>
    </source>
</evidence>
<evidence type="ECO:0000313" key="3">
    <source>
        <dbReference type="Proteomes" id="UP000756132"/>
    </source>
</evidence>
<proteinExistence type="predicted"/>
<dbReference type="RefSeq" id="XP_047761530.1">
    <property type="nucleotide sequence ID" value="XM_047904359.1"/>
</dbReference>
<dbReference type="AlphaFoldDB" id="A0A9Q8LGT1"/>
<dbReference type="EMBL" id="CP090166">
    <property type="protein sequence ID" value="UJO17164.1"/>
    <property type="molecule type" value="Genomic_DNA"/>
</dbReference>
<keyword evidence="3" id="KW-1185">Reference proteome</keyword>
<feature type="region of interest" description="Disordered" evidence="1">
    <location>
        <begin position="1"/>
        <end position="371"/>
    </location>
</feature>
<feature type="compositionally biased region" description="Low complexity" evidence="1">
    <location>
        <begin position="9"/>
        <end position="23"/>
    </location>
</feature>
<dbReference type="GeneID" id="71985089"/>
<accession>A0A9Q8LGT1</accession>
<gene>
    <name evidence="2" type="ORF">CLAFUR5_05211</name>
</gene>
<reference evidence="2" key="1">
    <citation type="submission" date="2021-12" db="EMBL/GenBank/DDBJ databases">
        <authorList>
            <person name="Zaccaron A."/>
            <person name="Stergiopoulos I."/>
        </authorList>
    </citation>
    <scope>NUCLEOTIDE SEQUENCE</scope>
    <source>
        <strain evidence="2">Race5_Kim</strain>
    </source>
</reference>
<reference evidence="2" key="2">
    <citation type="journal article" date="2022" name="Microb. Genom.">
        <title>A chromosome-scale genome assembly of the tomato pathogen Cladosporium fulvum reveals a compartmentalized genome architecture and the presence of a dispensable chromosome.</title>
        <authorList>
            <person name="Zaccaron A.Z."/>
            <person name="Chen L.H."/>
            <person name="Samaras A."/>
            <person name="Stergiopoulos I."/>
        </authorList>
    </citation>
    <scope>NUCLEOTIDE SEQUENCE</scope>
    <source>
        <strain evidence="2">Race5_Kim</strain>
    </source>
</reference>
<protein>
    <submittedName>
        <fullName evidence="2">Uncharacterized protein</fullName>
    </submittedName>
</protein>
<feature type="region of interest" description="Disordered" evidence="1">
    <location>
        <begin position="583"/>
        <end position="636"/>
    </location>
</feature>
<feature type="compositionally biased region" description="Low complexity" evidence="1">
    <location>
        <begin position="37"/>
        <end position="48"/>
    </location>
</feature>
<dbReference type="Proteomes" id="UP000756132">
    <property type="component" value="Chromosome 4"/>
</dbReference>
<feature type="compositionally biased region" description="Basic and acidic residues" evidence="1">
    <location>
        <begin position="53"/>
        <end position="65"/>
    </location>
</feature>
<organism evidence="2 3">
    <name type="scientific">Passalora fulva</name>
    <name type="common">Tomato leaf mold</name>
    <name type="synonym">Cladosporium fulvum</name>
    <dbReference type="NCBI Taxonomy" id="5499"/>
    <lineage>
        <taxon>Eukaryota</taxon>
        <taxon>Fungi</taxon>
        <taxon>Dikarya</taxon>
        <taxon>Ascomycota</taxon>
        <taxon>Pezizomycotina</taxon>
        <taxon>Dothideomycetes</taxon>
        <taxon>Dothideomycetidae</taxon>
        <taxon>Mycosphaerellales</taxon>
        <taxon>Mycosphaerellaceae</taxon>
        <taxon>Fulvia</taxon>
    </lineage>
</organism>
<dbReference type="KEGG" id="ffu:CLAFUR5_05211"/>
<evidence type="ECO:0000313" key="2">
    <source>
        <dbReference type="EMBL" id="UJO17164.1"/>
    </source>
</evidence>
<sequence length="636" mass="68277">MKTISQTHAAESGAASATSESISRPAATRPKRTTKASQQSSSDHSGQSTALDPEGHRAWNYERATKTSTAKAKALVSTKAATNGKLGLSKTNNRAAGTKSSTDKKSVASEPIGPKDTARSTRFAKRQARMGSGMESARLENTSETPTDEPNVDVDGLSRDVAGPSDRDAEDDTQSNNGTRSRLGGKGRKRRLDVENDDTVTQQAQKRQRNTVTAGEGDRSIPGAAVTKQTASKQIAGKQKLASSRDTNEGIRTRPSRSSNTTDAAKKVMNTKLAESLTSKGPGRAVEGEATTVGSAGQGRGSYGTAQAAADSGNTNDASSEAADRTDSPGGRVATSSVKQASSKRKTGDRKRPASWVKAAEPEHNGQKLSRSMETLVDSSSQAVYRHAEELGYGKMNMKKPVVTQIQKAYAENIDQDARNTFVDRSIEQHGREFWTSERYLRDLPIFAMDDFLYVRDEACPFVLKVAAEEPQIEQQMDSKHGWHEIARLVGFRDEKTHFAAPKLKDAYINLIMTLRADPVPLSEAQKRQQLITATTDPRLDVGTAPESSIPEVMSVVTHESTSAQSEARVVKSPSIVAPGAIPALAKESSPAQLEASAEARNMLVPSTNSRRGTTPEDPKQRSGLTEGASRMHLSS</sequence>
<feature type="compositionally biased region" description="Low complexity" evidence="1">
    <location>
        <begin position="66"/>
        <end position="82"/>
    </location>
</feature>
<feature type="compositionally biased region" description="Polar residues" evidence="1">
    <location>
        <begin position="199"/>
        <end position="213"/>
    </location>
</feature>
<name>A0A9Q8LGT1_PASFU</name>
<feature type="compositionally biased region" description="Polar residues" evidence="1">
    <location>
        <begin position="89"/>
        <end position="100"/>
    </location>
</feature>